<organism evidence="2 3">
    <name type="scientific">Paenibacillus sacheonensis</name>
    <dbReference type="NCBI Taxonomy" id="742054"/>
    <lineage>
        <taxon>Bacteria</taxon>
        <taxon>Bacillati</taxon>
        <taxon>Bacillota</taxon>
        <taxon>Bacilli</taxon>
        <taxon>Bacillales</taxon>
        <taxon>Paenibacillaceae</taxon>
        <taxon>Paenibacillus</taxon>
    </lineage>
</organism>
<name>A0A7X4YQ60_9BACL</name>
<evidence type="ECO:0000256" key="1">
    <source>
        <dbReference type="SAM" id="Phobius"/>
    </source>
</evidence>
<sequence>MKRENILLPISIIILGGCLILSAWVASNELKGQQLEKSLNTLAQTKALMTSNEAAQYMGISIVDFDFLINSQAELKSGMSTYDKYMFISFIDIGNQKYFNKVEIDKWIEYNIH</sequence>
<accession>A0A7X4YQ60</accession>
<keyword evidence="3" id="KW-1185">Reference proteome</keyword>
<gene>
    <name evidence="2" type="ORF">GT003_15715</name>
</gene>
<dbReference type="EMBL" id="JAAAMU010000007">
    <property type="protein sequence ID" value="NBC70448.1"/>
    <property type="molecule type" value="Genomic_DNA"/>
</dbReference>
<reference evidence="2 3" key="1">
    <citation type="submission" date="2020-01" db="EMBL/GenBank/DDBJ databases">
        <title>Paenibacillus soybeanensis sp. nov. isolated from the nodules of soybean (Glycine max(L.) Merr).</title>
        <authorList>
            <person name="Wang H."/>
        </authorList>
    </citation>
    <scope>NUCLEOTIDE SEQUENCE [LARGE SCALE GENOMIC DNA]</scope>
    <source>
        <strain evidence="2 3">DSM 23054</strain>
    </source>
</reference>
<comment type="caution">
    <text evidence="2">The sequence shown here is derived from an EMBL/GenBank/DDBJ whole genome shotgun (WGS) entry which is preliminary data.</text>
</comment>
<dbReference type="PROSITE" id="PS51257">
    <property type="entry name" value="PROKAR_LIPOPROTEIN"/>
    <property type="match status" value="1"/>
</dbReference>
<dbReference type="RefSeq" id="WP_161699392.1">
    <property type="nucleotide sequence ID" value="NZ_JAAAMU010000007.1"/>
</dbReference>
<dbReference type="AlphaFoldDB" id="A0A7X4YQ60"/>
<protein>
    <submittedName>
        <fullName evidence="2">Uncharacterized protein</fullName>
    </submittedName>
</protein>
<dbReference type="OrthoDB" id="2616285at2"/>
<dbReference type="Proteomes" id="UP000558113">
    <property type="component" value="Unassembled WGS sequence"/>
</dbReference>
<keyword evidence="1" id="KW-0472">Membrane</keyword>
<proteinExistence type="predicted"/>
<feature type="transmembrane region" description="Helical" evidence="1">
    <location>
        <begin position="6"/>
        <end position="27"/>
    </location>
</feature>
<keyword evidence="1" id="KW-0812">Transmembrane</keyword>
<keyword evidence="1" id="KW-1133">Transmembrane helix</keyword>
<evidence type="ECO:0000313" key="2">
    <source>
        <dbReference type="EMBL" id="NBC70448.1"/>
    </source>
</evidence>
<evidence type="ECO:0000313" key="3">
    <source>
        <dbReference type="Proteomes" id="UP000558113"/>
    </source>
</evidence>